<sequence>MGTRDNISELKVISLSFGLVVTGMSESSKIDFRMVASLAHEIEDKSARKSLQLHVEEVMEEKKERDIGSKRYNNRTVPHNSFSY</sequence>
<dbReference type="AlphaFoldDB" id="A0AAN9I111"/>
<protein>
    <submittedName>
        <fullName evidence="2">Uncharacterized protein</fullName>
    </submittedName>
</protein>
<name>A0AAN9I111_CROPI</name>
<keyword evidence="3" id="KW-1185">Reference proteome</keyword>
<feature type="region of interest" description="Disordered" evidence="1">
    <location>
        <begin position="62"/>
        <end position="84"/>
    </location>
</feature>
<reference evidence="2 3" key="1">
    <citation type="submission" date="2024-01" db="EMBL/GenBank/DDBJ databases">
        <title>The genomes of 5 underutilized Papilionoideae crops provide insights into root nodulation and disease resistanc.</title>
        <authorList>
            <person name="Yuan L."/>
        </authorList>
    </citation>
    <scope>NUCLEOTIDE SEQUENCE [LARGE SCALE GENOMIC DNA]</scope>
    <source>
        <strain evidence="2">ZHUSHIDOU_FW_LH</strain>
        <tissue evidence="2">Leaf</tissue>
    </source>
</reference>
<comment type="caution">
    <text evidence="2">The sequence shown here is derived from an EMBL/GenBank/DDBJ whole genome shotgun (WGS) entry which is preliminary data.</text>
</comment>
<evidence type="ECO:0000313" key="2">
    <source>
        <dbReference type="EMBL" id="KAK7259750.1"/>
    </source>
</evidence>
<evidence type="ECO:0000313" key="3">
    <source>
        <dbReference type="Proteomes" id="UP001372338"/>
    </source>
</evidence>
<feature type="compositionally biased region" description="Polar residues" evidence="1">
    <location>
        <begin position="74"/>
        <end position="84"/>
    </location>
</feature>
<organism evidence="2 3">
    <name type="scientific">Crotalaria pallida</name>
    <name type="common">Smooth rattlebox</name>
    <name type="synonym">Crotalaria striata</name>
    <dbReference type="NCBI Taxonomy" id="3830"/>
    <lineage>
        <taxon>Eukaryota</taxon>
        <taxon>Viridiplantae</taxon>
        <taxon>Streptophyta</taxon>
        <taxon>Embryophyta</taxon>
        <taxon>Tracheophyta</taxon>
        <taxon>Spermatophyta</taxon>
        <taxon>Magnoliopsida</taxon>
        <taxon>eudicotyledons</taxon>
        <taxon>Gunneridae</taxon>
        <taxon>Pentapetalae</taxon>
        <taxon>rosids</taxon>
        <taxon>fabids</taxon>
        <taxon>Fabales</taxon>
        <taxon>Fabaceae</taxon>
        <taxon>Papilionoideae</taxon>
        <taxon>50 kb inversion clade</taxon>
        <taxon>genistoids sensu lato</taxon>
        <taxon>core genistoids</taxon>
        <taxon>Crotalarieae</taxon>
        <taxon>Crotalaria</taxon>
    </lineage>
</organism>
<proteinExistence type="predicted"/>
<gene>
    <name evidence="2" type="ORF">RIF29_25363</name>
</gene>
<dbReference type="Proteomes" id="UP001372338">
    <property type="component" value="Unassembled WGS sequence"/>
</dbReference>
<evidence type="ECO:0000256" key="1">
    <source>
        <dbReference type="SAM" id="MobiDB-lite"/>
    </source>
</evidence>
<accession>A0AAN9I111</accession>
<dbReference type="EMBL" id="JAYWIO010000005">
    <property type="protein sequence ID" value="KAK7259750.1"/>
    <property type="molecule type" value="Genomic_DNA"/>
</dbReference>